<feature type="region of interest" description="Disordered" evidence="1">
    <location>
        <begin position="1"/>
        <end position="24"/>
    </location>
</feature>
<keyword evidence="4" id="KW-1185">Reference proteome</keyword>
<evidence type="ECO:0008006" key="5">
    <source>
        <dbReference type="Google" id="ProtNLM"/>
    </source>
</evidence>
<evidence type="ECO:0000256" key="2">
    <source>
        <dbReference type="SAM" id="Phobius"/>
    </source>
</evidence>
<feature type="transmembrane region" description="Helical" evidence="2">
    <location>
        <begin position="38"/>
        <end position="58"/>
    </location>
</feature>
<evidence type="ECO:0000313" key="3">
    <source>
        <dbReference type="EMBL" id="MBM0231420.1"/>
    </source>
</evidence>
<keyword evidence="2" id="KW-0812">Transmembrane</keyword>
<comment type="caution">
    <text evidence="3">The sequence shown here is derived from an EMBL/GenBank/DDBJ whole genome shotgun (WGS) entry which is preliminary data.</text>
</comment>
<evidence type="ECO:0000313" key="4">
    <source>
        <dbReference type="Proteomes" id="UP000601027"/>
    </source>
</evidence>
<organism evidence="3 4">
    <name type="scientific">Micromonospora parastrephiae</name>
    <dbReference type="NCBI Taxonomy" id="2806101"/>
    <lineage>
        <taxon>Bacteria</taxon>
        <taxon>Bacillati</taxon>
        <taxon>Actinomycetota</taxon>
        <taxon>Actinomycetes</taxon>
        <taxon>Micromonosporales</taxon>
        <taxon>Micromonosporaceae</taxon>
        <taxon>Micromonospora</taxon>
    </lineage>
</organism>
<feature type="transmembrane region" description="Helical" evidence="2">
    <location>
        <begin position="64"/>
        <end position="89"/>
    </location>
</feature>
<name>A0ABS1XQ82_9ACTN</name>
<protein>
    <recommendedName>
        <fullName evidence="5">Restriction endonuclease</fullName>
    </recommendedName>
</protein>
<accession>A0ABS1XQ82</accession>
<keyword evidence="2" id="KW-1133">Transmembrane helix</keyword>
<gene>
    <name evidence="3" type="ORF">JNW91_05800</name>
</gene>
<evidence type="ECO:0000256" key="1">
    <source>
        <dbReference type="SAM" id="MobiDB-lite"/>
    </source>
</evidence>
<proteinExistence type="predicted"/>
<dbReference type="RefSeq" id="WP_203173889.1">
    <property type="nucleotide sequence ID" value="NZ_JAEVHM010000015.1"/>
</dbReference>
<reference evidence="3 4" key="1">
    <citation type="submission" date="2021-01" db="EMBL/GenBank/DDBJ databases">
        <title>Draft genome sequence of Micromonospora sp. strain STR1_7.</title>
        <authorList>
            <person name="Karlyshev A."/>
            <person name="Jawad R."/>
        </authorList>
    </citation>
    <scope>NUCLEOTIDE SEQUENCE [LARGE SCALE GENOMIC DNA]</scope>
    <source>
        <strain evidence="3 4">STR1-7</strain>
    </source>
</reference>
<dbReference type="Proteomes" id="UP000601027">
    <property type="component" value="Unassembled WGS sequence"/>
</dbReference>
<keyword evidence="2" id="KW-0472">Membrane</keyword>
<dbReference type="EMBL" id="JAEVHM010000015">
    <property type="protein sequence ID" value="MBM0231420.1"/>
    <property type="molecule type" value="Genomic_DNA"/>
</dbReference>
<sequence>MTRQIIPGGDGQEEPEEPQADAQPDDFQTEPMIAWERVVAGVLGAVAGGAGGAAVFVTDNQAGSAALALIGAAFLFVAVQGTPVIRLGAGSNSLELGRRRQRRAIQAAEAEREHGNFDAASGIIEGARIADPEIEELPEYRALWYEDRVAKALMGLGAKVTRLRVDQRFDMLAQTASESVAVVVKFREDGPLGSQDVAMADYVTQTATVGGVLVVTNAALSGEIEQHNASRPPGTRPVEVVTWNDDRDNRLLARTLARTARR</sequence>
<feature type="compositionally biased region" description="Acidic residues" evidence="1">
    <location>
        <begin position="11"/>
        <end position="24"/>
    </location>
</feature>